<keyword evidence="2" id="KW-0811">Translocation</keyword>
<name>A0A815USK6_9BILA</name>
<dbReference type="InterPro" id="IPR014018">
    <property type="entry name" value="SecA_motor_DEAD"/>
</dbReference>
<evidence type="ECO:0000256" key="2">
    <source>
        <dbReference type="ARBA" id="ARBA00023010"/>
    </source>
</evidence>
<feature type="domain" description="SecA family profile" evidence="3">
    <location>
        <begin position="1"/>
        <end position="130"/>
    </location>
</feature>
<dbReference type="OrthoDB" id="10038397at2759"/>
<organism evidence="4 6">
    <name type="scientific">Didymodactylos carnosus</name>
    <dbReference type="NCBI Taxonomy" id="1234261"/>
    <lineage>
        <taxon>Eukaryota</taxon>
        <taxon>Metazoa</taxon>
        <taxon>Spiralia</taxon>
        <taxon>Gnathifera</taxon>
        <taxon>Rotifera</taxon>
        <taxon>Eurotatoria</taxon>
        <taxon>Bdelloidea</taxon>
        <taxon>Philodinida</taxon>
        <taxon>Philodinidae</taxon>
        <taxon>Didymodactylos</taxon>
    </lineage>
</organism>
<keyword evidence="1" id="KW-0653">Protein transport</keyword>
<dbReference type="InterPro" id="IPR027417">
    <property type="entry name" value="P-loop_NTPase"/>
</dbReference>
<dbReference type="PANTHER" id="PTHR30612">
    <property type="entry name" value="SECA INNER MEMBRANE COMPONENT OF SEC PROTEIN SECRETION SYSTEM"/>
    <property type="match status" value="1"/>
</dbReference>
<evidence type="ECO:0000313" key="6">
    <source>
        <dbReference type="Proteomes" id="UP000663829"/>
    </source>
</evidence>
<dbReference type="InterPro" id="IPR000185">
    <property type="entry name" value="SecA"/>
</dbReference>
<sequence length="270" mass="30634">MFPSLPLIRLNGFKVYSMKEFNELKCDVGSELQCSKLIIGTNLAGRGTDIKLSCELVHARALHVITACLPANCRIEEQASGRAARCEQPGSAQIIAVRATDDDTQPSVFQPKMFRDNQEVHRLASLKSFYDFHTETEEKCLENFRHHCSQAFSVIYSSKKYPIDGDKNCYKIAKKWIDFPQSLITPGIIQMSHNNGFQATEETFNQILADGYGFAAGVYYSKACMRMCQWTKTRTTLDSIAIVSTESFPENIEYAIEYFRKSRALFTNRV</sequence>
<dbReference type="GO" id="GO:0006886">
    <property type="term" value="P:intracellular protein transport"/>
    <property type="evidence" value="ECO:0007669"/>
    <property type="project" value="InterPro"/>
</dbReference>
<evidence type="ECO:0000256" key="1">
    <source>
        <dbReference type="ARBA" id="ARBA00022927"/>
    </source>
</evidence>
<evidence type="ECO:0000313" key="5">
    <source>
        <dbReference type="EMBL" id="CAF4379523.1"/>
    </source>
</evidence>
<protein>
    <recommendedName>
        <fullName evidence="3">SecA family profile domain-containing protein</fullName>
    </recommendedName>
</protein>
<dbReference type="GO" id="GO:0006605">
    <property type="term" value="P:protein targeting"/>
    <property type="evidence" value="ECO:0007669"/>
    <property type="project" value="InterPro"/>
</dbReference>
<evidence type="ECO:0000259" key="3">
    <source>
        <dbReference type="PROSITE" id="PS51196"/>
    </source>
</evidence>
<dbReference type="EMBL" id="CAJOBC010089345">
    <property type="protein sequence ID" value="CAF4379523.1"/>
    <property type="molecule type" value="Genomic_DNA"/>
</dbReference>
<dbReference type="Proteomes" id="UP000681722">
    <property type="component" value="Unassembled WGS sequence"/>
</dbReference>
<dbReference type="Gene3D" id="3.40.50.300">
    <property type="entry name" value="P-loop containing nucleotide triphosphate hydrolases"/>
    <property type="match status" value="1"/>
</dbReference>
<gene>
    <name evidence="4" type="ORF">GPM918_LOCUS37513</name>
    <name evidence="5" type="ORF">SRO942_LOCUS38280</name>
</gene>
<accession>A0A815USK6</accession>
<dbReference type="Proteomes" id="UP000663829">
    <property type="component" value="Unassembled WGS sequence"/>
</dbReference>
<reference evidence="4" key="1">
    <citation type="submission" date="2021-02" db="EMBL/GenBank/DDBJ databases">
        <authorList>
            <person name="Nowell W R."/>
        </authorList>
    </citation>
    <scope>NUCLEOTIDE SEQUENCE</scope>
</reference>
<keyword evidence="1" id="KW-0813">Transport</keyword>
<dbReference type="PANTHER" id="PTHR30612:SF0">
    <property type="entry name" value="CHLOROPLAST PROTEIN-TRANSPORTING ATPASE"/>
    <property type="match status" value="1"/>
</dbReference>
<keyword evidence="6" id="KW-1185">Reference proteome</keyword>
<comment type="caution">
    <text evidence="4">The sequence shown here is derived from an EMBL/GenBank/DDBJ whole genome shotgun (WGS) entry which is preliminary data.</text>
</comment>
<dbReference type="PROSITE" id="PS51196">
    <property type="entry name" value="SECA_MOTOR_DEAD"/>
    <property type="match status" value="1"/>
</dbReference>
<dbReference type="GO" id="GO:0005524">
    <property type="term" value="F:ATP binding"/>
    <property type="evidence" value="ECO:0007669"/>
    <property type="project" value="InterPro"/>
</dbReference>
<dbReference type="EMBL" id="CAJNOQ010023797">
    <property type="protein sequence ID" value="CAF1520074.1"/>
    <property type="molecule type" value="Genomic_DNA"/>
</dbReference>
<evidence type="ECO:0000313" key="4">
    <source>
        <dbReference type="EMBL" id="CAF1520074.1"/>
    </source>
</evidence>
<dbReference type="AlphaFoldDB" id="A0A815USK6"/>
<dbReference type="SUPFAM" id="SSF52540">
    <property type="entry name" value="P-loop containing nucleoside triphosphate hydrolases"/>
    <property type="match status" value="1"/>
</dbReference>
<feature type="non-terminal residue" evidence="4">
    <location>
        <position position="1"/>
    </location>
</feature>
<proteinExistence type="predicted"/>